<keyword evidence="7" id="KW-1185">Reference proteome</keyword>
<dbReference type="GO" id="GO:0016740">
    <property type="term" value="F:transferase activity"/>
    <property type="evidence" value="ECO:0007669"/>
    <property type="project" value="UniProtKB-KW"/>
</dbReference>
<organism evidence="6 7">
    <name type="scientific">Echria macrotheca</name>
    <dbReference type="NCBI Taxonomy" id="438768"/>
    <lineage>
        <taxon>Eukaryota</taxon>
        <taxon>Fungi</taxon>
        <taxon>Dikarya</taxon>
        <taxon>Ascomycota</taxon>
        <taxon>Pezizomycotina</taxon>
        <taxon>Sordariomycetes</taxon>
        <taxon>Sordariomycetidae</taxon>
        <taxon>Sordariales</taxon>
        <taxon>Schizotheciaceae</taxon>
        <taxon>Echria</taxon>
    </lineage>
</organism>
<dbReference type="Proteomes" id="UP001239445">
    <property type="component" value="Unassembled WGS sequence"/>
</dbReference>
<dbReference type="Pfam" id="PF06094">
    <property type="entry name" value="GGACT"/>
    <property type="match status" value="1"/>
</dbReference>
<evidence type="ECO:0000256" key="1">
    <source>
        <dbReference type="ARBA" id="ARBA00008861"/>
    </source>
</evidence>
<evidence type="ECO:0000256" key="2">
    <source>
        <dbReference type="ARBA" id="ARBA00022679"/>
    </source>
</evidence>
<dbReference type="InterPro" id="IPR036568">
    <property type="entry name" value="GGCT-like_sf"/>
</dbReference>
<comment type="similarity">
    <text evidence="1">Belongs to the gamma-glutamylcyclotransferase family.</text>
</comment>
<evidence type="ECO:0000313" key="6">
    <source>
        <dbReference type="EMBL" id="KAK1760700.1"/>
    </source>
</evidence>
<feature type="domain" description="Gamma-glutamylcyclotransferase AIG2-like" evidence="5">
    <location>
        <begin position="17"/>
        <end position="146"/>
    </location>
</feature>
<dbReference type="PANTHER" id="PTHR31544">
    <property type="entry name" value="AIG2-LIKE PROTEIN D"/>
    <property type="match status" value="1"/>
</dbReference>
<feature type="transmembrane region" description="Helical" evidence="4">
    <location>
        <begin position="16"/>
        <end position="34"/>
    </location>
</feature>
<evidence type="ECO:0000256" key="3">
    <source>
        <dbReference type="ARBA" id="ARBA00030602"/>
    </source>
</evidence>
<reference evidence="6" key="1">
    <citation type="submission" date="2023-06" db="EMBL/GenBank/DDBJ databases">
        <title>Genome-scale phylogeny and comparative genomics of the fungal order Sordariales.</title>
        <authorList>
            <consortium name="Lawrence Berkeley National Laboratory"/>
            <person name="Hensen N."/>
            <person name="Bonometti L."/>
            <person name="Westerberg I."/>
            <person name="Brannstrom I.O."/>
            <person name="Guillou S."/>
            <person name="Cros-Aarteil S."/>
            <person name="Calhoun S."/>
            <person name="Haridas S."/>
            <person name="Kuo A."/>
            <person name="Mondo S."/>
            <person name="Pangilinan J."/>
            <person name="Riley R."/>
            <person name="Labutti K."/>
            <person name="Andreopoulos B."/>
            <person name="Lipzen A."/>
            <person name="Chen C."/>
            <person name="Yanf M."/>
            <person name="Daum C."/>
            <person name="Ng V."/>
            <person name="Clum A."/>
            <person name="Steindorff A."/>
            <person name="Ohm R."/>
            <person name="Martin F."/>
            <person name="Silar P."/>
            <person name="Natvig D."/>
            <person name="Lalanne C."/>
            <person name="Gautier V."/>
            <person name="Ament-Velasquez S.L."/>
            <person name="Kruys A."/>
            <person name="Hutchinson M.I."/>
            <person name="Powell A.J."/>
            <person name="Barry K."/>
            <person name="Miller A.N."/>
            <person name="Grigoriev I.V."/>
            <person name="Debuchy R."/>
            <person name="Gladieux P."/>
            <person name="Thoren M.H."/>
            <person name="Johannesson H."/>
        </authorList>
    </citation>
    <scope>NUCLEOTIDE SEQUENCE</scope>
    <source>
        <strain evidence="6">PSN4</strain>
    </source>
</reference>
<keyword evidence="2" id="KW-0808">Transferase</keyword>
<dbReference type="CDD" id="cd06661">
    <property type="entry name" value="GGCT_like"/>
    <property type="match status" value="1"/>
</dbReference>
<dbReference type="InterPro" id="IPR045038">
    <property type="entry name" value="AIG2-like"/>
</dbReference>
<dbReference type="Gene3D" id="3.10.490.10">
    <property type="entry name" value="Gamma-glutamyl cyclotransferase-like"/>
    <property type="match status" value="1"/>
</dbReference>
<dbReference type="AlphaFoldDB" id="A0AAJ0BLX7"/>
<proteinExistence type="inferred from homology"/>
<keyword evidence="4" id="KW-0472">Membrane</keyword>
<name>A0AAJ0BLX7_9PEZI</name>
<evidence type="ECO:0000259" key="5">
    <source>
        <dbReference type="Pfam" id="PF06094"/>
    </source>
</evidence>
<sequence>MQASESTQSDDGSLTAFFYGTLMVPGVFFSVILGDGNPGPEVRKLYSFTPAILHGYCRRRVAGADYPGITEDPAHSVFGTFVTGITGANMWRLDCFEGGQYERRTVRVRLLDKVGNAQGEGNVEGEERKADVYVFLAEGDLEDKEWDLEEFRRDKLRYWTRGGYTFEDEADSDDPATVATS</sequence>
<evidence type="ECO:0000256" key="4">
    <source>
        <dbReference type="SAM" id="Phobius"/>
    </source>
</evidence>
<evidence type="ECO:0000313" key="7">
    <source>
        <dbReference type="Proteomes" id="UP001239445"/>
    </source>
</evidence>
<protein>
    <recommendedName>
        <fullName evidence="3">Putative gamma-glutamylcyclotransferase</fullName>
    </recommendedName>
</protein>
<keyword evidence="4" id="KW-0812">Transmembrane</keyword>
<gene>
    <name evidence="6" type="ORF">QBC47DRAFT_396687</name>
</gene>
<dbReference type="SUPFAM" id="SSF110857">
    <property type="entry name" value="Gamma-glutamyl cyclotransferase-like"/>
    <property type="match status" value="1"/>
</dbReference>
<dbReference type="InterPro" id="IPR013024">
    <property type="entry name" value="GGCT-like"/>
</dbReference>
<comment type="caution">
    <text evidence="6">The sequence shown here is derived from an EMBL/GenBank/DDBJ whole genome shotgun (WGS) entry which is preliminary data.</text>
</comment>
<accession>A0AAJ0BLX7</accession>
<dbReference type="EMBL" id="MU839827">
    <property type="protein sequence ID" value="KAK1760700.1"/>
    <property type="molecule type" value="Genomic_DNA"/>
</dbReference>
<keyword evidence="4" id="KW-1133">Transmembrane helix</keyword>
<dbReference type="InterPro" id="IPR009288">
    <property type="entry name" value="AIG2-like_dom"/>
</dbReference>
<dbReference type="PANTHER" id="PTHR31544:SF2">
    <property type="entry name" value="AIG2-LIKE PROTEIN D"/>
    <property type="match status" value="1"/>
</dbReference>